<protein>
    <submittedName>
        <fullName evidence="2">Ligase-associated DNA damage response endonuclease PdeM</fullName>
        <ecNumber evidence="2">3.1.-.-</ecNumber>
    </submittedName>
</protein>
<dbReference type="Gene3D" id="3.60.21.10">
    <property type="match status" value="1"/>
</dbReference>
<name>A0ABV2TW77_9FLAO</name>
<dbReference type="PANTHER" id="PTHR39323:SF1">
    <property type="entry name" value="BLR1149 PROTEIN"/>
    <property type="match status" value="1"/>
</dbReference>
<dbReference type="GO" id="GO:0016787">
    <property type="term" value="F:hydrolase activity"/>
    <property type="evidence" value="ECO:0007669"/>
    <property type="project" value="UniProtKB-KW"/>
</dbReference>
<reference evidence="2 3" key="1">
    <citation type="submission" date="2024-07" db="EMBL/GenBank/DDBJ databases">
        <title>The genome sequence of type strain Sediminicola luteus GDMCC 1.2596T.</title>
        <authorList>
            <person name="Liu Y."/>
        </authorList>
    </citation>
    <scope>NUCLEOTIDE SEQUENCE [LARGE SCALE GENOMIC DNA]</scope>
    <source>
        <strain evidence="2 3">GDMCC 1.2596</strain>
    </source>
</reference>
<dbReference type="InterPro" id="IPR024173">
    <property type="entry name" value="Pesterase_MJ0037-like"/>
</dbReference>
<keyword evidence="2" id="KW-0540">Nuclease</keyword>
<dbReference type="GO" id="GO:0004519">
    <property type="term" value="F:endonuclease activity"/>
    <property type="evidence" value="ECO:0007669"/>
    <property type="project" value="UniProtKB-KW"/>
</dbReference>
<keyword evidence="2" id="KW-0255">Endonuclease</keyword>
<dbReference type="SUPFAM" id="SSF56300">
    <property type="entry name" value="Metallo-dependent phosphatases"/>
    <property type="match status" value="1"/>
</dbReference>
<dbReference type="NCBIfam" id="TIGR04123">
    <property type="entry name" value="P_estr_lig_assc"/>
    <property type="match status" value="1"/>
</dbReference>
<evidence type="ECO:0000313" key="3">
    <source>
        <dbReference type="Proteomes" id="UP001549773"/>
    </source>
</evidence>
<dbReference type="EC" id="3.1.-.-" evidence="2"/>
<proteinExistence type="predicted"/>
<sequence length="213" mass="24345">MTQRIQIQDQNITLHSTGALFWQEEGMLLVSDVHLGKVSHFRKHGAAIPQKAIEKNFELLTEIVVNFKPKTICFLGDLFHSHLNSEWQLFEAWIGEQTSKIILVMGNHDIISPLKYEGIGIETIQEILLPPFLLTHHPEERDGFFNFSGHIHPAVKLKGLGRQRLKLPCFFKRKNQMILPAFGEFTGTHILTPTKEDEVYAITKNEVILVAND</sequence>
<dbReference type="PANTHER" id="PTHR39323">
    <property type="entry name" value="BLR1149 PROTEIN"/>
    <property type="match status" value="1"/>
</dbReference>
<dbReference type="GO" id="GO:0016874">
    <property type="term" value="F:ligase activity"/>
    <property type="evidence" value="ECO:0007669"/>
    <property type="project" value="UniProtKB-KW"/>
</dbReference>
<keyword evidence="3" id="KW-1185">Reference proteome</keyword>
<keyword evidence="2" id="KW-0436">Ligase</keyword>
<dbReference type="InterPro" id="IPR026336">
    <property type="entry name" value="PdeM-like"/>
</dbReference>
<dbReference type="RefSeq" id="WP_354618494.1">
    <property type="nucleotide sequence ID" value="NZ_JBEWYP010000004.1"/>
</dbReference>
<dbReference type="PIRSF" id="PIRSF000887">
    <property type="entry name" value="Pesterase_MJ0037"/>
    <property type="match status" value="1"/>
</dbReference>
<gene>
    <name evidence="2" type="primary">pdeM</name>
    <name evidence="2" type="ORF">ABXZ32_08990</name>
</gene>
<evidence type="ECO:0000259" key="1">
    <source>
        <dbReference type="Pfam" id="PF00149"/>
    </source>
</evidence>
<organism evidence="2 3">
    <name type="scientific">Sediminicola luteus</name>
    <dbReference type="NCBI Taxonomy" id="319238"/>
    <lineage>
        <taxon>Bacteria</taxon>
        <taxon>Pseudomonadati</taxon>
        <taxon>Bacteroidota</taxon>
        <taxon>Flavobacteriia</taxon>
        <taxon>Flavobacteriales</taxon>
        <taxon>Flavobacteriaceae</taxon>
        <taxon>Sediminicola</taxon>
    </lineage>
</organism>
<keyword evidence="2" id="KW-0378">Hydrolase</keyword>
<feature type="domain" description="Calcineurin-like phosphoesterase" evidence="1">
    <location>
        <begin position="28"/>
        <end position="120"/>
    </location>
</feature>
<comment type="caution">
    <text evidence="2">The sequence shown here is derived from an EMBL/GenBank/DDBJ whole genome shotgun (WGS) entry which is preliminary data.</text>
</comment>
<accession>A0ABV2TW77</accession>
<dbReference type="InterPro" id="IPR004843">
    <property type="entry name" value="Calcineurin-like_PHP"/>
</dbReference>
<dbReference type="InterPro" id="IPR029052">
    <property type="entry name" value="Metallo-depent_PP-like"/>
</dbReference>
<dbReference type="Pfam" id="PF00149">
    <property type="entry name" value="Metallophos"/>
    <property type="match status" value="1"/>
</dbReference>
<dbReference type="EMBL" id="JBEWYP010000004">
    <property type="protein sequence ID" value="MET7029531.1"/>
    <property type="molecule type" value="Genomic_DNA"/>
</dbReference>
<dbReference type="Proteomes" id="UP001549773">
    <property type="component" value="Unassembled WGS sequence"/>
</dbReference>
<evidence type="ECO:0000313" key="2">
    <source>
        <dbReference type="EMBL" id="MET7029531.1"/>
    </source>
</evidence>